<evidence type="ECO:0000313" key="7">
    <source>
        <dbReference type="Proteomes" id="UP001611383"/>
    </source>
</evidence>
<evidence type="ECO:0000313" key="6">
    <source>
        <dbReference type="EMBL" id="WNG43765.1"/>
    </source>
</evidence>
<dbReference type="InterPro" id="IPR036909">
    <property type="entry name" value="Cyt_c-like_dom_sf"/>
</dbReference>
<evidence type="ECO:0000256" key="2">
    <source>
        <dbReference type="ARBA" id="ARBA00022723"/>
    </source>
</evidence>
<dbReference type="Gene3D" id="1.10.760.10">
    <property type="entry name" value="Cytochrome c-like domain"/>
    <property type="match status" value="1"/>
</dbReference>
<organism evidence="6 7">
    <name type="scientific">Archangium minus</name>
    <dbReference type="NCBI Taxonomy" id="83450"/>
    <lineage>
        <taxon>Bacteria</taxon>
        <taxon>Pseudomonadati</taxon>
        <taxon>Myxococcota</taxon>
        <taxon>Myxococcia</taxon>
        <taxon>Myxococcales</taxon>
        <taxon>Cystobacterineae</taxon>
        <taxon>Archangiaceae</taxon>
        <taxon>Archangium</taxon>
    </lineage>
</organism>
<sequence>MKRWYGQVLGVALLVQSVACREEPMPPSPTPTDEEPPVRWDVVEPGEALSGGEAGTVSNASAQAFSQALPALSLERRSSFVSGRGVFEIDWVPAPASSSRADRDGLGPVFHAVACISCHPANGRAAPPDEPGSTGESLLVRLSIPGTTPTGAPLAEPTYGDQLQPKGIPGVPAEARVVVRHTPLPGTFADGEAFSLQAPEYVLEELAHGSPHPDTLLSPRLAQPLHGLGLLAAVPEATVLEWADPEDANGDGISGRPNRVWSVRQGRQVLGRFGWKANQPDLEQQSAGAFLGDMGLTTSLFPTQPCTFAEQACGDAPPGGTPEVEDNRLAALTFFSHVIAVPARRNVDSPRVLQGKALFHRVGCAGCHRPTLTTGSLEGYPELSGQRIRPYTDLLLHDLGEALADGRPDFEASGREWRTAPLWGIGLTATVNGHTRFLHDGRARSLMEAILWHGGEAEASREAVRQLSKGEREVLITFLESL</sequence>
<name>A0ABY9WIZ3_9BACT</name>
<dbReference type="SUPFAM" id="SSF46626">
    <property type="entry name" value="Cytochrome c"/>
    <property type="match status" value="1"/>
</dbReference>
<dbReference type="Pfam" id="PF06537">
    <property type="entry name" value="DHOR"/>
    <property type="match status" value="1"/>
</dbReference>
<evidence type="ECO:0000259" key="5">
    <source>
        <dbReference type="PROSITE" id="PS51007"/>
    </source>
</evidence>
<dbReference type="PIRSF" id="PIRSF028099">
    <property type="entry name" value="DUF1111"/>
    <property type="match status" value="1"/>
</dbReference>
<keyword evidence="7" id="KW-1185">Reference proteome</keyword>
<protein>
    <submittedName>
        <fullName evidence="6">C-type cytochrome</fullName>
    </submittedName>
</protein>
<dbReference type="PANTHER" id="PTHR30600:SF4">
    <property type="entry name" value="CYTOCHROME C DOMAIN-CONTAINING PROTEIN"/>
    <property type="match status" value="1"/>
</dbReference>
<keyword evidence="1 4" id="KW-0349">Heme</keyword>
<dbReference type="PROSITE" id="PS51007">
    <property type="entry name" value="CYTC"/>
    <property type="match status" value="1"/>
</dbReference>
<dbReference type="PANTHER" id="PTHR30600">
    <property type="entry name" value="CYTOCHROME C PEROXIDASE-RELATED"/>
    <property type="match status" value="1"/>
</dbReference>
<dbReference type="InterPro" id="IPR010538">
    <property type="entry name" value="DHOR"/>
</dbReference>
<dbReference type="RefSeq" id="WP_395815422.1">
    <property type="nucleotide sequence ID" value="NZ_CP043494.1"/>
</dbReference>
<keyword evidence="3 4" id="KW-0408">Iron</keyword>
<evidence type="ECO:0000256" key="1">
    <source>
        <dbReference type="ARBA" id="ARBA00022617"/>
    </source>
</evidence>
<accession>A0ABY9WIZ3</accession>
<reference evidence="6 7" key="1">
    <citation type="submission" date="2019-08" db="EMBL/GenBank/DDBJ databases">
        <title>Archangium and Cystobacter genomes.</title>
        <authorList>
            <person name="Chen I.-C.K."/>
            <person name="Wielgoss S."/>
        </authorList>
    </citation>
    <scope>NUCLEOTIDE SEQUENCE [LARGE SCALE GENOMIC DNA]</scope>
    <source>
        <strain evidence="6 7">Cbm 6</strain>
    </source>
</reference>
<keyword evidence="2 4" id="KW-0479">Metal-binding</keyword>
<proteinExistence type="predicted"/>
<dbReference type="InterPro" id="IPR051395">
    <property type="entry name" value="Cytochrome_c_Peroxidase/MauG"/>
</dbReference>
<evidence type="ECO:0000256" key="4">
    <source>
        <dbReference type="PROSITE-ProRule" id="PRU00433"/>
    </source>
</evidence>
<dbReference type="Proteomes" id="UP001611383">
    <property type="component" value="Chromosome"/>
</dbReference>
<feature type="domain" description="Cytochrome c" evidence="5">
    <location>
        <begin position="350"/>
        <end position="482"/>
    </location>
</feature>
<gene>
    <name evidence="6" type="ORF">F0U60_06395</name>
</gene>
<evidence type="ECO:0000256" key="3">
    <source>
        <dbReference type="ARBA" id="ARBA00023004"/>
    </source>
</evidence>
<dbReference type="InterPro" id="IPR009056">
    <property type="entry name" value="Cyt_c-like_dom"/>
</dbReference>
<dbReference type="EMBL" id="CP043494">
    <property type="protein sequence ID" value="WNG43765.1"/>
    <property type="molecule type" value="Genomic_DNA"/>
</dbReference>